<keyword evidence="1" id="KW-0732">Signal</keyword>
<dbReference type="EMBL" id="FOIJ01000001">
    <property type="protein sequence ID" value="SES71394.1"/>
    <property type="molecule type" value="Genomic_DNA"/>
</dbReference>
<dbReference type="Proteomes" id="UP000199181">
    <property type="component" value="Unassembled WGS sequence"/>
</dbReference>
<accession>A0A1H9YRY1</accession>
<name>A0A1H9YRY1_9BACT</name>
<reference evidence="3" key="1">
    <citation type="submission" date="2016-10" db="EMBL/GenBank/DDBJ databases">
        <authorList>
            <person name="Varghese N."/>
            <person name="Submissions S."/>
        </authorList>
    </citation>
    <scope>NUCLEOTIDE SEQUENCE [LARGE SCALE GENOMIC DNA]</scope>
    <source>
        <strain evidence="3">DSM 16858</strain>
    </source>
</reference>
<feature type="chain" id="PRO_5011509145" evidence="1">
    <location>
        <begin position="19"/>
        <end position="94"/>
    </location>
</feature>
<dbReference type="AlphaFoldDB" id="A0A1H9YRY1"/>
<evidence type="ECO:0000256" key="1">
    <source>
        <dbReference type="SAM" id="SignalP"/>
    </source>
</evidence>
<dbReference type="SUPFAM" id="SSF51735">
    <property type="entry name" value="NAD(P)-binding Rossmann-fold domains"/>
    <property type="match status" value="1"/>
</dbReference>
<feature type="signal peptide" evidence="1">
    <location>
        <begin position="1"/>
        <end position="18"/>
    </location>
</feature>
<evidence type="ECO:0000313" key="3">
    <source>
        <dbReference type="Proteomes" id="UP000199181"/>
    </source>
</evidence>
<proteinExistence type="predicted"/>
<gene>
    <name evidence="2" type="ORF">SAMN05443639_10118</name>
</gene>
<dbReference type="InterPro" id="IPR036291">
    <property type="entry name" value="NAD(P)-bd_dom_sf"/>
</dbReference>
<protein>
    <submittedName>
        <fullName evidence="2">Uncharacterized protein</fullName>
    </submittedName>
</protein>
<dbReference type="RefSeq" id="WP_245767142.1">
    <property type="nucleotide sequence ID" value="NZ_FOIJ01000001.1"/>
</dbReference>
<evidence type="ECO:0000313" key="2">
    <source>
        <dbReference type="EMBL" id="SES71394.1"/>
    </source>
</evidence>
<sequence length="94" mass="10053">MGAVRFCKAVLPSMRALAAGLIINVSIQATVIQPGDVRTPITDNRIQARQSAPGSAYRACFEAALRISEKEEWAGVAPEQVARHWDGAVFEGTG</sequence>
<keyword evidence="3" id="KW-1185">Reference proteome</keyword>
<organism evidence="2 3">
    <name type="scientific">Stigmatella erecta</name>
    <dbReference type="NCBI Taxonomy" id="83460"/>
    <lineage>
        <taxon>Bacteria</taxon>
        <taxon>Pseudomonadati</taxon>
        <taxon>Myxococcota</taxon>
        <taxon>Myxococcia</taxon>
        <taxon>Myxococcales</taxon>
        <taxon>Cystobacterineae</taxon>
        <taxon>Archangiaceae</taxon>
        <taxon>Stigmatella</taxon>
    </lineage>
</organism>